<dbReference type="CDD" id="cd05288">
    <property type="entry name" value="PGDH"/>
    <property type="match status" value="1"/>
</dbReference>
<dbReference type="OrthoDB" id="9805663at2"/>
<dbReference type="Gene3D" id="3.90.180.10">
    <property type="entry name" value="Medium-chain alcohol dehydrogenases, catalytic domain"/>
    <property type="match status" value="1"/>
</dbReference>
<gene>
    <name evidence="3" type="ORF">E2F48_08640</name>
</gene>
<dbReference type="SUPFAM" id="SSF51735">
    <property type="entry name" value="NAD(P)-binding Rossmann-fold domains"/>
    <property type="match status" value="1"/>
</dbReference>
<dbReference type="Pfam" id="PF16884">
    <property type="entry name" value="ADH_N_2"/>
    <property type="match status" value="1"/>
</dbReference>
<reference evidence="3 4" key="1">
    <citation type="submission" date="2019-03" db="EMBL/GenBank/DDBJ databases">
        <title>Arthrobacter sp. nov., an bacterium isolated from biocrust in Mu Us Desert.</title>
        <authorList>
            <person name="Lixiong L."/>
        </authorList>
    </citation>
    <scope>NUCLEOTIDE SEQUENCE [LARGE SCALE GENOMIC DNA]</scope>
    <source>
        <strain evidence="3 4">SLN-3</strain>
    </source>
</reference>
<dbReference type="InterPro" id="IPR020843">
    <property type="entry name" value="ER"/>
</dbReference>
<evidence type="ECO:0000259" key="2">
    <source>
        <dbReference type="SMART" id="SM00829"/>
    </source>
</evidence>
<keyword evidence="4" id="KW-1185">Reference proteome</keyword>
<dbReference type="AlphaFoldDB" id="A0A4R5TW23"/>
<dbReference type="RefSeq" id="WP_133403610.1">
    <property type="nucleotide sequence ID" value="NZ_SMTK01000003.1"/>
</dbReference>
<feature type="domain" description="Enoyl reductase (ER)" evidence="2">
    <location>
        <begin position="15"/>
        <end position="331"/>
    </location>
</feature>
<dbReference type="InterPro" id="IPR036291">
    <property type="entry name" value="NAD(P)-bd_dom_sf"/>
</dbReference>
<dbReference type="InterPro" id="IPR041694">
    <property type="entry name" value="ADH_N_2"/>
</dbReference>
<organism evidence="3 4">
    <name type="scientific">Arthrobacter crusticola</name>
    <dbReference type="NCBI Taxonomy" id="2547960"/>
    <lineage>
        <taxon>Bacteria</taxon>
        <taxon>Bacillati</taxon>
        <taxon>Actinomycetota</taxon>
        <taxon>Actinomycetes</taxon>
        <taxon>Micrococcales</taxon>
        <taxon>Micrococcaceae</taxon>
        <taxon>Arthrobacter</taxon>
    </lineage>
</organism>
<sequence>MTTSTQIQLIARPVGTPTPDDFRVVTEELPALADGEVRVGNEFISVDPYMRGRMNDTPSYIPPFRLGAVMTGGAVGRVIESAADSLPVGTPVLSFLGWRDIAQGPADQFTPLPETDLPLSAYLGAAGMTGLTAYAGLLRIAGLRTGETVFISGAAGAVGSVAGQLARLLGASKVIGSAGSAEKVALLKDRYGFDEAFNYRDGAVVDQLRAAAADGIDVYFDNVGGEHLEAALDVLNRGGRAALCGAISAYNTEGEPTGPRNMGNIVTRTLRLEGFLVGQHSDLQPEFAQRMAAWLSDGSVVFDETVVDGIENSVQAFLGMMKGANTGKMVVRV</sequence>
<comment type="caution">
    <text evidence="3">The sequence shown here is derived from an EMBL/GenBank/DDBJ whole genome shotgun (WGS) entry which is preliminary data.</text>
</comment>
<dbReference type="EMBL" id="SMTK01000003">
    <property type="protein sequence ID" value="TDK25334.1"/>
    <property type="molecule type" value="Genomic_DNA"/>
</dbReference>
<dbReference type="PANTHER" id="PTHR43205">
    <property type="entry name" value="PROSTAGLANDIN REDUCTASE"/>
    <property type="match status" value="1"/>
</dbReference>
<dbReference type="SMART" id="SM00829">
    <property type="entry name" value="PKS_ER"/>
    <property type="match status" value="1"/>
</dbReference>
<dbReference type="GO" id="GO:0016628">
    <property type="term" value="F:oxidoreductase activity, acting on the CH-CH group of donors, NAD or NADP as acceptor"/>
    <property type="evidence" value="ECO:0007669"/>
    <property type="project" value="InterPro"/>
</dbReference>
<evidence type="ECO:0000256" key="1">
    <source>
        <dbReference type="ARBA" id="ARBA00023002"/>
    </source>
</evidence>
<dbReference type="Proteomes" id="UP000295411">
    <property type="component" value="Unassembled WGS sequence"/>
</dbReference>
<dbReference type="InterPro" id="IPR013149">
    <property type="entry name" value="ADH-like_C"/>
</dbReference>
<dbReference type="PANTHER" id="PTHR43205:SF7">
    <property type="entry name" value="PROSTAGLANDIN REDUCTASE 1"/>
    <property type="match status" value="1"/>
</dbReference>
<dbReference type="Gene3D" id="3.40.50.720">
    <property type="entry name" value="NAD(P)-binding Rossmann-like Domain"/>
    <property type="match status" value="1"/>
</dbReference>
<protein>
    <submittedName>
        <fullName evidence="3">NADP-dependent oxidoreductase</fullName>
    </submittedName>
</protein>
<dbReference type="InterPro" id="IPR011032">
    <property type="entry name" value="GroES-like_sf"/>
</dbReference>
<dbReference type="InterPro" id="IPR045010">
    <property type="entry name" value="MDR_fam"/>
</dbReference>
<accession>A0A4R5TW23</accession>
<evidence type="ECO:0000313" key="3">
    <source>
        <dbReference type="EMBL" id="TDK25334.1"/>
    </source>
</evidence>
<keyword evidence="1" id="KW-0560">Oxidoreductase</keyword>
<proteinExistence type="predicted"/>
<dbReference type="SUPFAM" id="SSF50129">
    <property type="entry name" value="GroES-like"/>
    <property type="match status" value="1"/>
</dbReference>
<name>A0A4R5TW23_9MICC</name>
<dbReference type="FunFam" id="3.40.50.720:FF:000121">
    <property type="entry name" value="Prostaglandin reductase 2"/>
    <property type="match status" value="1"/>
</dbReference>
<dbReference type="Pfam" id="PF00107">
    <property type="entry name" value="ADH_zinc_N"/>
    <property type="match status" value="1"/>
</dbReference>
<evidence type="ECO:0000313" key="4">
    <source>
        <dbReference type="Proteomes" id="UP000295411"/>
    </source>
</evidence>